<dbReference type="EMBL" id="LAZR01004982">
    <property type="protein sequence ID" value="KKN03907.1"/>
    <property type="molecule type" value="Genomic_DNA"/>
</dbReference>
<sequence length="81" mass="9733">MFLEVMELIKIITIDGIPCIVVEKGTFYSKVEEERNRSKVKINLEPKRKNIPESFTKHQQSKENNYYKKILDELKKKFRET</sequence>
<protein>
    <submittedName>
        <fullName evidence="1">Uncharacterized protein</fullName>
    </submittedName>
</protein>
<accession>A0A0F9MWV4</accession>
<dbReference type="AlphaFoldDB" id="A0A0F9MWV4"/>
<gene>
    <name evidence="1" type="ORF">LCGC14_1102990</name>
</gene>
<organism evidence="1">
    <name type="scientific">marine sediment metagenome</name>
    <dbReference type="NCBI Taxonomy" id="412755"/>
    <lineage>
        <taxon>unclassified sequences</taxon>
        <taxon>metagenomes</taxon>
        <taxon>ecological metagenomes</taxon>
    </lineage>
</organism>
<name>A0A0F9MWV4_9ZZZZ</name>
<evidence type="ECO:0000313" key="1">
    <source>
        <dbReference type="EMBL" id="KKN03907.1"/>
    </source>
</evidence>
<reference evidence="1" key="1">
    <citation type="journal article" date="2015" name="Nature">
        <title>Complex archaea that bridge the gap between prokaryotes and eukaryotes.</title>
        <authorList>
            <person name="Spang A."/>
            <person name="Saw J.H."/>
            <person name="Jorgensen S.L."/>
            <person name="Zaremba-Niedzwiedzka K."/>
            <person name="Martijn J."/>
            <person name="Lind A.E."/>
            <person name="van Eijk R."/>
            <person name="Schleper C."/>
            <person name="Guy L."/>
            <person name="Ettema T.J."/>
        </authorList>
    </citation>
    <scope>NUCLEOTIDE SEQUENCE</scope>
</reference>
<proteinExistence type="predicted"/>
<comment type="caution">
    <text evidence="1">The sequence shown here is derived from an EMBL/GenBank/DDBJ whole genome shotgun (WGS) entry which is preliminary data.</text>
</comment>